<dbReference type="Pfam" id="PF02583">
    <property type="entry name" value="Trns_repr_metal"/>
    <property type="match status" value="1"/>
</dbReference>
<gene>
    <name evidence="2" type="ORF">Y958_21965</name>
</gene>
<dbReference type="RefSeq" id="WP_088873962.1">
    <property type="nucleotide sequence ID" value="NZ_CP022111.1"/>
</dbReference>
<evidence type="ECO:0000313" key="2">
    <source>
        <dbReference type="EMBL" id="ASG23468.1"/>
    </source>
</evidence>
<name>A0A248JZ91_9PROT</name>
<dbReference type="KEGG" id="nao:Y958_21965"/>
<accession>A0A248JZ91</accession>
<dbReference type="GO" id="GO:0045892">
    <property type="term" value="P:negative regulation of DNA-templated transcription"/>
    <property type="evidence" value="ECO:0007669"/>
    <property type="project" value="UniProtKB-ARBA"/>
</dbReference>
<dbReference type="EMBL" id="CP022111">
    <property type="protein sequence ID" value="ASG23468.1"/>
    <property type="molecule type" value="Genomic_DNA"/>
</dbReference>
<dbReference type="PANTHER" id="PTHR33677">
    <property type="entry name" value="TRANSCRIPTIONAL REPRESSOR FRMR-RELATED"/>
    <property type="match status" value="1"/>
</dbReference>
<reference evidence="2 3" key="1">
    <citation type="submission" date="2017-06" db="EMBL/GenBank/DDBJ databases">
        <title>Complete genome sequence of Nitrospirillum amazonense strain CBAmC, an endophytic nitrogen-fixing and plant growth-promoting bacterium, isolated from sugarcane.</title>
        <authorList>
            <person name="Schwab S."/>
            <person name="dos Santos Teixeira K.R."/>
            <person name="Simoes Araujo J.L."/>
            <person name="Soares Vidal M."/>
            <person name="Borges de Freitas H.R."/>
            <person name="Rivello Crivelaro A.L."/>
            <person name="Bueno de Camargo Nunes A."/>
            <person name="dos Santos C.M."/>
            <person name="Palmeira da Silva Rosa D."/>
            <person name="da Silva Padilha D."/>
            <person name="da Silva E."/>
            <person name="Araujo Terra L."/>
            <person name="Soares Mendes V."/>
            <person name="Farinelli L."/>
            <person name="Magalhaes Cruz L."/>
            <person name="Baldani J.I."/>
        </authorList>
    </citation>
    <scope>NUCLEOTIDE SEQUENCE [LARGE SCALE GENOMIC DNA]</scope>
    <source>
        <strain evidence="2 3">CBAmC</strain>
    </source>
</reference>
<evidence type="ECO:0000256" key="1">
    <source>
        <dbReference type="ARBA" id="ARBA00005260"/>
    </source>
</evidence>
<dbReference type="AlphaFoldDB" id="A0A248JZ91"/>
<dbReference type="InterPro" id="IPR003735">
    <property type="entry name" value="Metal_Tscrpt_repr"/>
</dbReference>
<dbReference type="PANTHER" id="PTHR33677:SF5">
    <property type="entry name" value="TRANSCRIPTIONAL REPRESSOR FRMR"/>
    <property type="match status" value="1"/>
</dbReference>
<protein>
    <submittedName>
        <fullName evidence="2">Nickel resistance protein</fullName>
    </submittedName>
</protein>
<comment type="similarity">
    <text evidence="1">Belongs to the FrmR/RcnR family.</text>
</comment>
<dbReference type="InterPro" id="IPR038390">
    <property type="entry name" value="Metal_Tscrpt_repr_sf"/>
</dbReference>
<organism evidence="2 3">
    <name type="scientific">Nitrospirillum viridazoti CBAmc</name>
    <dbReference type="NCBI Taxonomy" id="1441467"/>
    <lineage>
        <taxon>Bacteria</taxon>
        <taxon>Pseudomonadati</taxon>
        <taxon>Pseudomonadota</taxon>
        <taxon>Alphaproteobacteria</taxon>
        <taxon>Rhodospirillales</taxon>
        <taxon>Azospirillaceae</taxon>
        <taxon>Nitrospirillum</taxon>
        <taxon>Nitrospirillum viridazoti</taxon>
    </lineage>
</organism>
<evidence type="ECO:0000313" key="3">
    <source>
        <dbReference type="Proteomes" id="UP000197153"/>
    </source>
</evidence>
<sequence>MTHTTTPDILNRLKRAQGHFAKIVQMVEEGRDALTIAQQLQAVVKAVDKAKIALVLHHIEHHLEEATGPLPIQTRARLSEMAEIIKYL</sequence>
<dbReference type="GO" id="GO:0003677">
    <property type="term" value="F:DNA binding"/>
    <property type="evidence" value="ECO:0007669"/>
    <property type="project" value="InterPro"/>
</dbReference>
<proteinExistence type="inferred from homology"/>
<dbReference type="Gene3D" id="1.20.58.1000">
    <property type="entry name" value="Metal-sensitive repressor, helix protomer"/>
    <property type="match status" value="1"/>
</dbReference>
<dbReference type="GO" id="GO:0046872">
    <property type="term" value="F:metal ion binding"/>
    <property type="evidence" value="ECO:0007669"/>
    <property type="project" value="InterPro"/>
</dbReference>
<dbReference type="Proteomes" id="UP000197153">
    <property type="component" value="Chromosome 2"/>
</dbReference>
<keyword evidence="3" id="KW-1185">Reference proteome</keyword>